<organism evidence="2 3">
    <name type="scientific">Gracilimonas mengyeensis</name>
    <dbReference type="NCBI Taxonomy" id="1302730"/>
    <lineage>
        <taxon>Bacteria</taxon>
        <taxon>Pseudomonadati</taxon>
        <taxon>Balneolota</taxon>
        <taxon>Balneolia</taxon>
        <taxon>Balneolales</taxon>
        <taxon>Balneolaceae</taxon>
        <taxon>Gracilimonas</taxon>
    </lineage>
</organism>
<name>A0A521F749_9BACT</name>
<dbReference type="RefSeq" id="WP_142455683.1">
    <property type="nucleotide sequence ID" value="NZ_FXTP01000015.1"/>
</dbReference>
<dbReference type="Proteomes" id="UP000317557">
    <property type="component" value="Unassembled WGS sequence"/>
</dbReference>
<gene>
    <name evidence="2" type="ORF">SAMN06265219_115128</name>
</gene>
<dbReference type="SUPFAM" id="SSF56601">
    <property type="entry name" value="beta-lactamase/transpeptidase-like"/>
    <property type="match status" value="1"/>
</dbReference>
<dbReference type="EMBL" id="FXTP01000015">
    <property type="protein sequence ID" value="SMO91914.1"/>
    <property type="molecule type" value="Genomic_DNA"/>
</dbReference>
<dbReference type="PANTHER" id="PTHR43283:SF7">
    <property type="entry name" value="BETA-LACTAMASE-RELATED DOMAIN-CONTAINING PROTEIN"/>
    <property type="match status" value="1"/>
</dbReference>
<evidence type="ECO:0000259" key="1">
    <source>
        <dbReference type="Pfam" id="PF00144"/>
    </source>
</evidence>
<proteinExistence type="predicted"/>
<dbReference type="OrthoDB" id="9773047at2"/>
<reference evidence="2 3" key="1">
    <citation type="submission" date="2017-05" db="EMBL/GenBank/DDBJ databases">
        <authorList>
            <person name="Varghese N."/>
            <person name="Submissions S."/>
        </authorList>
    </citation>
    <scope>NUCLEOTIDE SEQUENCE [LARGE SCALE GENOMIC DNA]</scope>
    <source>
        <strain evidence="2 3">DSM 21985</strain>
    </source>
</reference>
<protein>
    <submittedName>
        <fullName evidence="2">CubicO group peptidase, beta-lactamase class C family</fullName>
    </submittedName>
</protein>
<dbReference type="Pfam" id="PF00144">
    <property type="entry name" value="Beta-lactamase"/>
    <property type="match status" value="1"/>
</dbReference>
<accession>A0A521F749</accession>
<feature type="domain" description="Beta-lactamase-related" evidence="1">
    <location>
        <begin position="53"/>
        <end position="313"/>
    </location>
</feature>
<dbReference type="InterPro" id="IPR012338">
    <property type="entry name" value="Beta-lactam/transpept-like"/>
</dbReference>
<dbReference type="InterPro" id="IPR001466">
    <property type="entry name" value="Beta-lactam-related"/>
</dbReference>
<dbReference type="AlphaFoldDB" id="A0A521F749"/>
<evidence type="ECO:0000313" key="2">
    <source>
        <dbReference type="EMBL" id="SMO91914.1"/>
    </source>
</evidence>
<sequence>MQCFVSSQRLLVIAIFIFLSLISADVYAQSSSANEASLESIFEQAEEISSLRSVLIQQNGDLLGEEYFRNATPDHPYNIKSASKSVISLLTGIAVDQGEISIDETLDDYFPEYFDQNPDSVKANITIRQLLSMQAGLETTSFYNYGRWAISDNWVEFQLDQPMTEEPGGKMVYSTGISHLLSVIITKASGMSTQQFANRYLFDPLDIQPGGWDRDPQGYYMGGNNLALTPQALLKIGQLMLNGGEYNGQRIVSKKWVRDSFGSYTRSNFNPYNYGYMWWNREVGGQQVFFAWGFGGQYIFMIPELDAVVVMTSFLDRATQRRTYKEPVFTLLEESILPLLEQQSL</sequence>
<evidence type="ECO:0000313" key="3">
    <source>
        <dbReference type="Proteomes" id="UP000317557"/>
    </source>
</evidence>
<dbReference type="PANTHER" id="PTHR43283">
    <property type="entry name" value="BETA-LACTAMASE-RELATED"/>
    <property type="match status" value="1"/>
</dbReference>
<keyword evidence="3" id="KW-1185">Reference proteome</keyword>
<dbReference type="Gene3D" id="3.40.710.10">
    <property type="entry name" value="DD-peptidase/beta-lactamase superfamily"/>
    <property type="match status" value="1"/>
</dbReference>
<dbReference type="InterPro" id="IPR050789">
    <property type="entry name" value="Diverse_Enzym_Activities"/>
</dbReference>